<dbReference type="PANTHER" id="PTHR19303">
    <property type="entry name" value="TRANSPOSON"/>
    <property type="match status" value="1"/>
</dbReference>
<dbReference type="InterPro" id="IPR050863">
    <property type="entry name" value="CenT-Element_Derived"/>
</dbReference>
<sequence length="278" mass="31381">MLFGEMIGGVTRLPTPHGVHLYIKLSDRTSVLLFFNEIFCVIATGLAHNSINSTGWALPPCIIFKGKVHIKGWYQDKALPKDWRIEVSDNGWTTDQIGRRWLQNTFIPATNGCMTGKYRLLILDGHGSHLTPQFDEICSQHDIIPICMPAHSSHLLQPLDMGCFAPLKQEYGCLVENNARQNFNHIDKLDFLEAYPQACSEVFKPETIKNSFAASGLVPFDPERLLEKLNIQLKTPTPPGSQSTDSAPKTPHNLKQLEKQASTIKKLLRQVRRILWVQ</sequence>
<protein>
    <recommendedName>
        <fullName evidence="2">DDE-1 domain-containing protein</fullName>
    </recommendedName>
</protein>
<evidence type="ECO:0000259" key="2">
    <source>
        <dbReference type="Pfam" id="PF03184"/>
    </source>
</evidence>
<dbReference type="InterPro" id="IPR036397">
    <property type="entry name" value="RNaseH_sf"/>
</dbReference>
<feature type="region of interest" description="Disordered" evidence="1">
    <location>
        <begin position="233"/>
        <end position="252"/>
    </location>
</feature>
<name>A0A1E3BMT2_ASPCR</name>
<dbReference type="GO" id="GO:0003677">
    <property type="term" value="F:DNA binding"/>
    <property type="evidence" value="ECO:0007669"/>
    <property type="project" value="TreeGrafter"/>
</dbReference>
<keyword evidence="4" id="KW-1185">Reference proteome</keyword>
<gene>
    <name evidence="3" type="ORF">SI65_03053</name>
</gene>
<dbReference type="InterPro" id="IPR004875">
    <property type="entry name" value="DDE_SF_endonuclease_dom"/>
</dbReference>
<proteinExistence type="predicted"/>
<dbReference type="Pfam" id="PF03184">
    <property type="entry name" value="DDE_1"/>
    <property type="match status" value="1"/>
</dbReference>
<dbReference type="Gene3D" id="3.30.420.10">
    <property type="entry name" value="Ribonuclease H-like superfamily/Ribonuclease H"/>
    <property type="match status" value="1"/>
</dbReference>
<dbReference type="GO" id="GO:0005634">
    <property type="term" value="C:nucleus"/>
    <property type="evidence" value="ECO:0007669"/>
    <property type="project" value="TreeGrafter"/>
</dbReference>
<dbReference type="EMBL" id="JXNT01000002">
    <property type="protein sequence ID" value="ODM22207.1"/>
    <property type="molecule type" value="Genomic_DNA"/>
</dbReference>
<dbReference type="OrthoDB" id="4913223at2759"/>
<evidence type="ECO:0000313" key="3">
    <source>
        <dbReference type="EMBL" id="ODM22207.1"/>
    </source>
</evidence>
<dbReference type="PANTHER" id="PTHR19303:SF62">
    <property type="entry name" value="HTH CENPB-TYPE DOMAIN-CONTAINING PROTEIN-RELATED"/>
    <property type="match status" value="1"/>
</dbReference>
<accession>A0A1E3BMT2</accession>
<dbReference type="AlphaFoldDB" id="A0A1E3BMT2"/>
<evidence type="ECO:0000313" key="4">
    <source>
        <dbReference type="Proteomes" id="UP000094569"/>
    </source>
</evidence>
<feature type="compositionally biased region" description="Polar residues" evidence="1">
    <location>
        <begin position="233"/>
        <end position="247"/>
    </location>
</feature>
<feature type="domain" description="DDE-1" evidence="2">
    <location>
        <begin position="50"/>
        <end position="212"/>
    </location>
</feature>
<reference evidence="3 4" key="1">
    <citation type="journal article" date="2016" name="BMC Genomics">
        <title>Comparative genomic and transcriptomic analyses of the Fuzhuan brick tea-fermentation fungus Aspergillus cristatus.</title>
        <authorList>
            <person name="Ge Y."/>
            <person name="Wang Y."/>
            <person name="Liu Y."/>
            <person name="Tan Y."/>
            <person name="Ren X."/>
            <person name="Zhang X."/>
            <person name="Hyde K.D."/>
            <person name="Liu Y."/>
            <person name="Liu Z."/>
        </authorList>
    </citation>
    <scope>NUCLEOTIDE SEQUENCE [LARGE SCALE GENOMIC DNA]</scope>
    <source>
        <strain evidence="3 4">GZAAS20.1005</strain>
    </source>
</reference>
<evidence type="ECO:0000256" key="1">
    <source>
        <dbReference type="SAM" id="MobiDB-lite"/>
    </source>
</evidence>
<dbReference type="VEuPathDB" id="FungiDB:SI65_03053"/>
<dbReference type="STRING" id="573508.A0A1E3BMT2"/>
<comment type="caution">
    <text evidence="3">The sequence shown here is derived from an EMBL/GenBank/DDBJ whole genome shotgun (WGS) entry which is preliminary data.</text>
</comment>
<dbReference type="Proteomes" id="UP000094569">
    <property type="component" value="Unassembled WGS sequence"/>
</dbReference>
<organism evidence="3 4">
    <name type="scientific">Aspergillus cristatus</name>
    <name type="common">Chinese Fuzhuan brick tea-fermentation fungus</name>
    <name type="synonym">Eurotium cristatum</name>
    <dbReference type="NCBI Taxonomy" id="573508"/>
    <lineage>
        <taxon>Eukaryota</taxon>
        <taxon>Fungi</taxon>
        <taxon>Dikarya</taxon>
        <taxon>Ascomycota</taxon>
        <taxon>Pezizomycotina</taxon>
        <taxon>Eurotiomycetes</taxon>
        <taxon>Eurotiomycetidae</taxon>
        <taxon>Eurotiales</taxon>
        <taxon>Aspergillaceae</taxon>
        <taxon>Aspergillus</taxon>
        <taxon>Aspergillus subgen. Aspergillus</taxon>
    </lineage>
</organism>